<dbReference type="InterPro" id="IPR046342">
    <property type="entry name" value="CBS_dom_sf"/>
</dbReference>
<keyword evidence="6 8" id="KW-0129">CBS domain</keyword>
<evidence type="ECO:0000256" key="6">
    <source>
        <dbReference type="ARBA" id="ARBA00023122"/>
    </source>
</evidence>
<dbReference type="EMBL" id="CP001276">
    <property type="protein sequence ID" value="ACM06571.1"/>
    <property type="molecule type" value="Genomic_DNA"/>
</dbReference>
<feature type="domain" description="CBS" evidence="11">
    <location>
        <begin position="287"/>
        <end position="344"/>
    </location>
</feature>
<dbReference type="InterPro" id="IPR051676">
    <property type="entry name" value="UPF0053_domain"/>
</dbReference>
<evidence type="ECO:0000256" key="2">
    <source>
        <dbReference type="ARBA" id="ARBA00022475"/>
    </source>
</evidence>
<keyword evidence="14" id="KW-1185">Reference proteome</keyword>
<dbReference type="Proteomes" id="UP000000447">
    <property type="component" value="Plasmid unnamed"/>
</dbReference>
<dbReference type="SUPFAM" id="SSF56176">
    <property type="entry name" value="FAD-binding/transporter-associated domain-like"/>
    <property type="match status" value="1"/>
</dbReference>
<keyword evidence="3 9" id="KW-0812">Transmembrane</keyword>
<protein>
    <submittedName>
        <fullName evidence="13">Magnesium and cobalt efflux protein CorC</fullName>
    </submittedName>
</protein>
<feature type="domain" description="CBS" evidence="11">
    <location>
        <begin position="220"/>
        <end position="280"/>
    </location>
</feature>
<dbReference type="GO" id="GO:0050660">
    <property type="term" value="F:flavin adenine dinucleotide binding"/>
    <property type="evidence" value="ECO:0007669"/>
    <property type="project" value="InterPro"/>
</dbReference>
<comment type="subcellular location">
    <subcellularLocation>
        <location evidence="1">Cell membrane</location>
        <topology evidence="1">Multi-pass membrane protein</topology>
    </subcellularLocation>
</comment>
<dbReference type="eggNOG" id="COG1253">
    <property type="taxonomic scope" value="Bacteria"/>
</dbReference>
<dbReference type="InterPro" id="IPR005170">
    <property type="entry name" value="Transptr-assoc_dom"/>
</dbReference>
<dbReference type="Pfam" id="PF01595">
    <property type="entry name" value="CNNM"/>
    <property type="match status" value="1"/>
</dbReference>
<organism evidence="13 14">
    <name type="scientific">Thermomicrobium roseum (strain ATCC 27502 / DSM 5159 / P-2)</name>
    <dbReference type="NCBI Taxonomy" id="309801"/>
    <lineage>
        <taxon>Bacteria</taxon>
        <taxon>Pseudomonadati</taxon>
        <taxon>Thermomicrobiota</taxon>
        <taxon>Thermomicrobia</taxon>
        <taxon>Thermomicrobiales</taxon>
        <taxon>Thermomicrobiaceae</taxon>
        <taxon>Thermomicrobium</taxon>
    </lineage>
</organism>
<dbReference type="PROSITE" id="PS51846">
    <property type="entry name" value="CNNM"/>
    <property type="match status" value="1"/>
</dbReference>
<evidence type="ECO:0000256" key="9">
    <source>
        <dbReference type="PROSITE-ProRule" id="PRU01193"/>
    </source>
</evidence>
<proteinExistence type="predicted"/>
<evidence type="ECO:0000256" key="10">
    <source>
        <dbReference type="SAM" id="Phobius"/>
    </source>
</evidence>
<feature type="transmembrane region" description="Helical" evidence="10">
    <location>
        <begin position="143"/>
        <end position="165"/>
    </location>
</feature>
<evidence type="ECO:0000256" key="3">
    <source>
        <dbReference type="ARBA" id="ARBA00022692"/>
    </source>
</evidence>
<evidence type="ECO:0000256" key="7">
    <source>
        <dbReference type="ARBA" id="ARBA00023136"/>
    </source>
</evidence>
<dbReference type="GO" id="GO:0005886">
    <property type="term" value="C:plasma membrane"/>
    <property type="evidence" value="ECO:0007669"/>
    <property type="project" value="UniProtKB-SubCell"/>
</dbReference>
<dbReference type="Gene3D" id="3.30.465.10">
    <property type="match status" value="1"/>
</dbReference>
<reference evidence="13 14" key="1">
    <citation type="journal article" date="2009" name="PLoS ONE">
        <title>Complete genome sequence of the aerobic CO-oxidizing thermophile Thermomicrobium roseum.</title>
        <authorList>
            <person name="Wu D."/>
            <person name="Raymond J."/>
            <person name="Wu M."/>
            <person name="Chatterji S."/>
            <person name="Ren Q."/>
            <person name="Graham J.E."/>
            <person name="Bryant D.A."/>
            <person name="Robb F."/>
            <person name="Colman A."/>
            <person name="Tallon L.J."/>
            <person name="Badger J.H."/>
            <person name="Madupu R."/>
            <person name="Ward N.L."/>
            <person name="Eisen J.A."/>
        </authorList>
    </citation>
    <scope>NUCLEOTIDE SEQUENCE [LARGE SCALE GENOMIC DNA]</scope>
    <source>
        <strain evidence="14">ATCC 27502 / DSM 5159 / P-2</strain>
        <plasmid evidence="13">unnamed</plasmid>
    </source>
</reference>
<evidence type="ECO:0000259" key="12">
    <source>
        <dbReference type="PROSITE" id="PS51846"/>
    </source>
</evidence>
<dbReference type="InterPro" id="IPR036318">
    <property type="entry name" value="FAD-bd_PCMH-like_sf"/>
</dbReference>
<dbReference type="SUPFAM" id="SSF54631">
    <property type="entry name" value="CBS-domain pair"/>
    <property type="match status" value="1"/>
</dbReference>
<dbReference type="PROSITE" id="PS51371">
    <property type="entry name" value="CBS"/>
    <property type="match status" value="2"/>
</dbReference>
<evidence type="ECO:0000256" key="5">
    <source>
        <dbReference type="ARBA" id="ARBA00022989"/>
    </source>
</evidence>
<accession>B9L3I6</accession>
<dbReference type="SMART" id="SM01091">
    <property type="entry name" value="CorC_HlyC"/>
    <property type="match status" value="1"/>
</dbReference>
<keyword evidence="4" id="KW-0677">Repeat</keyword>
<gene>
    <name evidence="13" type="ordered locus">trd_A0350</name>
</gene>
<evidence type="ECO:0000313" key="14">
    <source>
        <dbReference type="Proteomes" id="UP000000447"/>
    </source>
</evidence>
<dbReference type="HOGENOM" id="CLU_015237_4_0_0"/>
<dbReference type="InterPro" id="IPR002550">
    <property type="entry name" value="CNNM"/>
</dbReference>
<dbReference type="Gene3D" id="3.10.580.10">
    <property type="entry name" value="CBS-domain"/>
    <property type="match status" value="1"/>
</dbReference>
<feature type="transmembrane region" description="Helical" evidence="10">
    <location>
        <begin position="101"/>
        <end position="123"/>
    </location>
</feature>
<dbReference type="KEGG" id="tro:trd_A0350"/>
<dbReference type="CDD" id="cd04590">
    <property type="entry name" value="CBS_pair_CorC_HlyC_assoc"/>
    <property type="match status" value="1"/>
</dbReference>
<evidence type="ECO:0000256" key="1">
    <source>
        <dbReference type="ARBA" id="ARBA00004651"/>
    </source>
</evidence>
<dbReference type="SMART" id="SM00116">
    <property type="entry name" value="CBS"/>
    <property type="match status" value="2"/>
</dbReference>
<keyword evidence="2" id="KW-1003">Cell membrane</keyword>
<dbReference type="InterPro" id="IPR000644">
    <property type="entry name" value="CBS_dom"/>
</dbReference>
<name>B9L3I6_THERP</name>
<geneLocation type="plasmid" evidence="14">
    <name>Tros</name>
</geneLocation>
<sequence>MPLLGEFVIILALLALNGYLAAAEIAVVSVRRAHLHALAEEGDAAARLVLRLLEQPSRLLATIQVGVTLATFFTSAVGAVSLAEPLGTALARLPIGRDQAAAMALVMVTVSLSFTSIVLGELVPKTLAVQHAERLALLSARPLAWLARIAAPIVWLLSGATNVVLRVLGVRHPGRVPSVTREELLTLLDVAASEGAVSREEARLVEDAFEFGEITVRTVMIPRVDMVTVPADAPLEQAVEQFFRTGLSRLPVVGESPDDVRGILYVKDVFRIVWQQPEARTQPCHRFARPAVYVPEHTPARQALRLLRMRRTKIAIVVDEFGGVAGLVTLEDLLERIVGEIADEFDPDYEPLREIAPGVLEVDGRVSLDELLDRLELDEEELGAEFEAESVGGVITECLGRFPEVGDVVKLGSLELEVRSMEGRRVRLVRVTYRPESREETGLEN</sequence>
<dbReference type="Pfam" id="PF03471">
    <property type="entry name" value="CorC_HlyC"/>
    <property type="match status" value="1"/>
</dbReference>
<evidence type="ECO:0000256" key="4">
    <source>
        <dbReference type="ARBA" id="ARBA00022737"/>
    </source>
</evidence>
<evidence type="ECO:0000256" key="8">
    <source>
        <dbReference type="PROSITE-ProRule" id="PRU00703"/>
    </source>
</evidence>
<keyword evidence="5 9" id="KW-1133">Transmembrane helix</keyword>
<keyword evidence="13" id="KW-0614">Plasmid</keyword>
<feature type="transmembrane region" description="Helical" evidence="10">
    <location>
        <begin position="59"/>
        <end position="80"/>
    </location>
</feature>
<dbReference type="InterPro" id="IPR016169">
    <property type="entry name" value="FAD-bd_PCMH_sub2"/>
</dbReference>
<dbReference type="AlphaFoldDB" id="B9L3I6"/>
<evidence type="ECO:0000313" key="13">
    <source>
        <dbReference type="EMBL" id="ACM06571.1"/>
    </source>
</evidence>
<feature type="domain" description="CNNM transmembrane" evidence="12">
    <location>
        <begin position="1"/>
        <end position="201"/>
    </location>
</feature>
<keyword evidence="7 9" id="KW-0472">Membrane</keyword>
<dbReference type="PANTHER" id="PTHR43099">
    <property type="entry name" value="UPF0053 PROTEIN YRKA"/>
    <property type="match status" value="1"/>
</dbReference>
<dbReference type="RefSeq" id="WP_012642558.1">
    <property type="nucleotide sequence ID" value="NC_011961.1"/>
</dbReference>
<dbReference type="PANTHER" id="PTHR43099:SF5">
    <property type="entry name" value="HLYC_CORC FAMILY TRANSPORTER"/>
    <property type="match status" value="1"/>
</dbReference>
<dbReference type="InterPro" id="IPR044751">
    <property type="entry name" value="Ion_transp-like_CBS"/>
</dbReference>
<dbReference type="Pfam" id="PF00571">
    <property type="entry name" value="CBS"/>
    <property type="match status" value="2"/>
</dbReference>
<dbReference type="FunFam" id="3.10.580.10:FF:000002">
    <property type="entry name" value="Magnesium/cobalt efflux protein CorC"/>
    <property type="match status" value="1"/>
</dbReference>
<evidence type="ECO:0000259" key="11">
    <source>
        <dbReference type="PROSITE" id="PS51371"/>
    </source>
</evidence>